<keyword evidence="4" id="KW-1185">Reference proteome</keyword>
<feature type="domain" description="Mycothiol-dependent maleylpyruvate isomerase metal-binding" evidence="2">
    <location>
        <begin position="20"/>
        <end position="137"/>
    </location>
</feature>
<name>A0A543DA57_9PSEU</name>
<dbReference type="InterPro" id="IPR034660">
    <property type="entry name" value="DinB/YfiT-like"/>
</dbReference>
<evidence type="ECO:0000256" key="1">
    <source>
        <dbReference type="SAM" id="MobiDB-lite"/>
    </source>
</evidence>
<proteinExistence type="predicted"/>
<dbReference type="Pfam" id="PF11716">
    <property type="entry name" value="MDMPI_N"/>
    <property type="match status" value="1"/>
</dbReference>
<accession>A0A543DA57</accession>
<dbReference type="AlphaFoldDB" id="A0A543DA57"/>
<evidence type="ECO:0000313" key="3">
    <source>
        <dbReference type="EMBL" id="TQM06200.1"/>
    </source>
</evidence>
<protein>
    <submittedName>
        <fullName evidence="3">Uncharacterized protein (TIGR03086 family)</fullName>
    </submittedName>
</protein>
<dbReference type="Proteomes" id="UP000315677">
    <property type="component" value="Unassembled WGS sequence"/>
</dbReference>
<dbReference type="GO" id="GO:0046872">
    <property type="term" value="F:metal ion binding"/>
    <property type="evidence" value="ECO:0007669"/>
    <property type="project" value="InterPro"/>
</dbReference>
<dbReference type="InterPro" id="IPR017517">
    <property type="entry name" value="Maleyloyr_isom"/>
</dbReference>
<dbReference type="InterPro" id="IPR024344">
    <property type="entry name" value="MDMPI_metal-binding"/>
</dbReference>
<gene>
    <name evidence="3" type="ORF">FB558_6445</name>
</gene>
<dbReference type="SUPFAM" id="SSF109854">
    <property type="entry name" value="DinB/YfiT-like putative metalloenzymes"/>
    <property type="match status" value="1"/>
</dbReference>
<dbReference type="NCBIfam" id="TIGR03083">
    <property type="entry name" value="maleylpyruvate isomerase family mycothiol-dependent enzyme"/>
    <property type="match status" value="1"/>
</dbReference>
<sequence>MNDSTERARLDDLAEVLGIVGELVGAVRDDRWSAPTPCPEWDVRALVDHMVLGHRLFAGILRGEAAVTAGALDPGSADALGDDPAGAYGDAARDLLAAFGRPGVLGRTFEVPVGPVPGIVAVHLRIVEELVHGWDLAQAAGGGRPRFPDDVAERAVGFTRVKLADVPPEQSPFAPPQPVSDLAPQIDRLAALLGRTVGQGSRAPGPRPADSETPARGLRGYRAGVVRPVRP</sequence>
<comment type="caution">
    <text evidence="3">The sequence shown here is derived from an EMBL/GenBank/DDBJ whole genome shotgun (WGS) entry which is preliminary data.</text>
</comment>
<feature type="region of interest" description="Disordered" evidence="1">
    <location>
        <begin position="193"/>
        <end position="231"/>
    </location>
</feature>
<dbReference type="EMBL" id="VFPA01000004">
    <property type="protein sequence ID" value="TQM06200.1"/>
    <property type="molecule type" value="Genomic_DNA"/>
</dbReference>
<dbReference type="RefSeq" id="WP_142059898.1">
    <property type="nucleotide sequence ID" value="NZ_VFPA01000004.1"/>
</dbReference>
<evidence type="ECO:0000259" key="2">
    <source>
        <dbReference type="Pfam" id="PF11716"/>
    </source>
</evidence>
<evidence type="ECO:0000313" key="4">
    <source>
        <dbReference type="Proteomes" id="UP000315677"/>
    </source>
</evidence>
<dbReference type="Gene3D" id="1.20.120.450">
    <property type="entry name" value="dinb family like domain"/>
    <property type="match status" value="1"/>
</dbReference>
<reference evidence="3 4" key="1">
    <citation type="submission" date="2019-06" db="EMBL/GenBank/DDBJ databases">
        <title>Sequencing the genomes of 1000 actinobacteria strains.</title>
        <authorList>
            <person name="Klenk H.-P."/>
        </authorList>
    </citation>
    <scope>NUCLEOTIDE SEQUENCE [LARGE SCALE GENOMIC DNA]</scope>
    <source>
        <strain evidence="3 4">DSM 45301</strain>
    </source>
</reference>
<dbReference type="NCBIfam" id="TIGR03086">
    <property type="entry name" value="TIGR03086 family metal-binding protein"/>
    <property type="match status" value="1"/>
</dbReference>
<dbReference type="InterPro" id="IPR017520">
    <property type="entry name" value="CHP03086"/>
</dbReference>
<dbReference type="OrthoDB" id="5185819at2"/>
<organism evidence="3 4">
    <name type="scientific">Pseudonocardia kunmingensis</name>
    <dbReference type="NCBI Taxonomy" id="630975"/>
    <lineage>
        <taxon>Bacteria</taxon>
        <taxon>Bacillati</taxon>
        <taxon>Actinomycetota</taxon>
        <taxon>Actinomycetes</taxon>
        <taxon>Pseudonocardiales</taxon>
        <taxon>Pseudonocardiaceae</taxon>
        <taxon>Pseudonocardia</taxon>
    </lineage>
</organism>